<keyword evidence="3" id="KW-1185">Reference proteome</keyword>
<sequence>MKWPHYLPLLFILMLFGCGIREREELVQKREAALARKEQELLVMENNLQLKEAELMKREQQLKTAQKPDTLAQPIAGDINLALVGAWSARMVCTETTCSGSAVGDTKTETWELSYQNNLVIAKAMTGENLARIYTGTYHNNLLELTENVELTAASPATKMVVRLTLLNPTTLVGQREIIRAGDCRIVYDLQLNKQ</sequence>
<evidence type="ECO:0000313" key="2">
    <source>
        <dbReference type="EMBL" id="KAA5543968.1"/>
    </source>
</evidence>
<name>A0A5M6D8V7_9BACT</name>
<evidence type="ECO:0000313" key="3">
    <source>
        <dbReference type="Proteomes" id="UP000323426"/>
    </source>
</evidence>
<feature type="coiled-coil region" evidence="1">
    <location>
        <begin position="20"/>
        <end position="61"/>
    </location>
</feature>
<proteinExistence type="predicted"/>
<dbReference type="AlphaFoldDB" id="A0A5M6D8V7"/>
<dbReference type="EMBL" id="VWSF01000012">
    <property type="protein sequence ID" value="KAA5543968.1"/>
    <property type="molecule type" value="Genomic_DNA"/>
</dbReference>
<comment type="caution">
    <text evidence="2">The sequence shown here is derived from an EMBL/GenBank/DDBJ whole genome shotgun (WGS) entry which is preliminary data.</text>
</comment>
<dbReference type="PROSITE" id="PS51257">
    <property type="entry name" value="PROKAR_LIPOPROTEIN"/>
    <property type="match status" value="1"/>
</dbReference>
<gene>
    <name evidence="2" type="ORF">F0145_15420</name>
</gene>
<protein>
    <submittedName>
        <fullName evidence="2">Uncharacterized protein</fullName>
    </submittedName>
</protein>
<dbReference type="Proteomes" id="UP000323426">
    <property type="component" value="Unassembled WGS sequence"/>
</dbReference>
<keyword evidence="1" id="KW-0175">Coiled coil</keyword>
<organism evidence="2 3">
    <name type="scientific">Adhaeribacter rhizoryzae</name>
    <dbReference type="NCBI Taxonomy" id="2607907"/>
    <lineage>
        <taxon>Bacteria</taxon>
        <taxon>Pseudomonadati</taxon>
        <taxon>Bacteroidota</taxon>
        <taxon>Cytophagia</taxon>
        <taxon>Cytophagales</taxon>
        <taxon>Hymenobacteraceae</taxon>
        <taxon>Adhaeribacter</taxon>
    </lineage>
</organism>
<accession>A0A5M6D8V7</accession>
<reference evidence="2 3" key="1">
    <citation type="submission" date="2019-09" db="EMBL/GenBank/DDBJ databases">
        <title>Genome sequence and assembly of Adhaeribacter sp.</title>
        <authorList>
            <person name="Chhetri G."/>
        </authorList>
    </citation>
    <scope>NUCLEOTIDE SEQUENCE [LARGE SCALE GENOMIC DNA]</scope>
    <source>
        <strain evidence="2 3">DK36</strain>
    </source>
</reference>
<dbReference type="RefSeq" id="WP_150089496.1">
    <property type="nucleotide sequence ID" value="NZ_VWSF01000012.1"/>
</dbReference>
<evidence type="ECO:0000256" key="1">
    <source>
        <dbReference type="SAM" id="Coils"/>
    </source>
</evidence>